<comment type="caution">
    <text evidence="1">The sequence shown here is derived from an EMBL/GenBank/DDBJ whole genome shotgun (WGS) entry which is preliminary data.</text>
</comment>
<organism evidence="1 2">
    <name type="scientific">Ancylobacter defluvii</name>
    <dbReference type="NCBI Taxonomy" id="1282440"/>
    <lineage>
        <taxon>Bacteria</taxon>
        <taxon>Pseudomonadati</taxon>
        <taxon>Pseudomonadota</taxon>
        <taxon>Alphaproteobacteria</taxon>
        <taxon>Hyphomicrobiales</taxon>
        <taxon>Xanthobacteraceae</taxon>
        <taxon>Ancylobacter</taxon>
    </lineage>
</organism>
<proteinExistence type="predicted"/>
<protein>
    <submittedName>
        <fullName evidence="1">Uncharacterized protein</fullName>
    </submittedName>
</protein>
<name>A0A9W6JWV0_9HYPH</name>
<dbReference type="Proteomes" id="UP001143330">
    <property type="component" value="Unassembled WGS sequence"/>
</dbReference>
<dbReference type="RefSeq" id="WP_213366439.1">
    <property type="nucleotide sequence ID" value="NZ_BSFM01000004.1"/>
</dbReference>
<evidence type="ECO:0000313" key="1">
    <source>
        <dbReference type="EMBL" id="GLK82868.1"/>
    </source>
</evidence>
<keyword evidence="2" id="KW-1185">Reference proteome</keyword>
<accession>A0A9W6JWV0</accession>
<gene>
    <name evidence="1" type="ORF">GCM10017653_09370</name>
</gene>
<dbReference type="EMBL" id="BSFM01000004">
    <property type="protein sequence ID" value="GLK82868.1"/>
    <property type="molecule type" value="Genomic_DNA"/>
</dbReference>
<evidence type="ECO:0000313" key="2">
    <source>
        <dbReference type="Proteomes" id="UP001143330"/>
    </source>
</evidence>
<reference evidence="1" key="2">
    <citation type="submission" date="2023-01" db="EMBL/GenBank/DDBJ databases">
        <authorList>
            <person name="Sun Q."/>
            <person name="Evtushenko L."/>
        </authorList>
    </citation>
    <scope>NUCLEOTIDE SEQUENCE</scope>
    <source>
        <strain evidence="1">VKM B-2789</strain>
    </source>
</reference>
<reference evidence="1" key="1">
    <citation type="journal article" date="2014" name="Int. J. Syst. Evol. Microbiol.">
        <title>Complete genome sequence of Corynebacterium casei LMG S-19264T (=DSM 44701T), isolated from a smear-ripened cheese.</title>
        <authorList>
            <consortium name="US DOE Joint Genome Institute (JGI-PGF)"/>
            <person name="Walter F."/>
            <person name="Albersmeier A."/>
            <person name="Kalinowski J."/>
            <person name="Ruckert C."/>
        </authorList>
    </citation>
    <scope>NUCLEOTIDE SEQUENCE</scope>
    <source>
        <strain evidence="1">VKM B-2789</strain>
    </source>
</reference>
<sequence length="141" mass="15714">MPDIEAPPLRRFARGDAVHVRAQQIWLILVAHVMLSKRNPRAPYTMTYGDLAEAMGMDRRAGITLARTLGLVGTCCVENDLPALNCIVVNESTDAPGDHVLTRPGKTWKQEQADIMRFDWFSVRVPTTGTLRKVRSAELAE</sequence>
<dbReference type="AlphaFoldDB" id="A0A9W6JWV0"/>